<gene>
    <name evidence="1" type="ORF">FKW44_019214</name>
</gene>
<keyword evidence="2" id="KW-1185">Reference proteome</keyword>
<keyword evidence="1" id="KW-0808">Transferase</keyword>
<protein>
    <submittedName>
        <fullName evidence="1">Casein kinase I isoform alpha</fullName>
    </submittedName>
</protein>
<dbReference type="EMBL" id="CP045902">
    <property type="protein sequence ID" value="QQP38599.1"/>
    <property type="molecule type" value="Genomic_DNA"/>
</dbReference>
<organism evidence="1 2">
    <name type="scientific">Caligus rogercresseyi</name>
    <name type="common">Sea louse</name>
    <dbReference type="NCBI Taxonomy" id="217165"/>
    <lineage>
        <taxon>Eukaryota</taxon>
        <taxon>Metazoa</taxon>
        <taxon>Ecdysozoa</taxon>
        <taxon>Arthropoda</taxon>
        <taxon>Crustacea</taxon>
        <taxon>Multicrustacea</taxon>
        <taxon>Hexanauplia</taxon>
        <taxon>Copepoda</taxon>
        <taxon>Siphonostomatoida</taxon>
        <taxon>Caligidae</taxon>
        <taxon>Caligus</taxon>
    </lineage>
</organism>
<keyword evidence="1" id="KW-0418">Kinase</keyword>
<name>A0A7T8GVI1_CALRO</name>
<reference evidence="2" key="1">
    <citation type="submission" date="2021-01" db="EMBL/GenBank/DDBJ databases">
        <title>Caligus Genome Assembly.</title>
        <authorList>
            <person name="Gallardo-Escarate C."/>
        </authorList>
    </citation>
    <scope>NUCLEOTIDE SEQUENCE [LARGE SCALE GENOMIC DNA]</scope>
</reference>
<dbReference type="AlphaFoldDB" id="A0A7T8GVI1"/>
<accession>A0A7T8GVI1</accession>
<dbReference type="Proteomes" id="UP000595437">
    <property type="component" value="Chromosome 13"/>
</dbReference>
<sequence>MDSLESTDLLGESLEELFNLWKEVSLKPIKYVIQNTTFIEDIKPDNYLIGTAKKYWDSQLKSHVPSEAGDTSWYGTICLDKRPLGT</sequence>
<evidence type="ECO:0000313" key="1">
    <source>
        <dbReference type="EMBL" id="QQP38599.1"/>
    </source>
</evidence>
<evidence type="ECO:0000313" key="2">
    <source>
        <dbReference type="Proteomes" id="UP000595437"/>
    </source>
</evidence>
<proteinExistence type="predicted"/>
<dbReference type="GO" id="GO:0016301">
    <property type="term" value="F:kinase activity"/>
    <property type="evidence" value="ECO:0007669"/>
    <property type="project" value="UniProtKB-KW"/>
</dbReference>